<comment type="caution">
    <text evidence="1">The sequence shown here is derived from an EMBL/GenBank/DDBJ whole genome shotgun (WGS) entry which is preliminary data.</text>
</comment>
<dbReference type="Gene3D" id="1.50.10.10">
    <property type="match status" value="1"/>
</dbReference>
<dbReference type="CDD" id="cd04794">
    <property type="entry name" value="euk_LANCL"/>
    <property type="match status" value="1"/>
</dbReference>
<dbReference type="Proteomes" id="UP001610446">
    <property type="component" value="Unassembled WGS sequence"/>
</dbReference>
<dbReference type="PANTHER" id="PTHR12736">
    <property type="entry name" value="LANC-LIKE PROTEIN"/>
    <property type="match status" value="1"/>
</dbReference>
<dbReference type="InterPro" id="IPR007822">
    <property type="entry name" value="LANC-like"/>
</dbReference>
<proteinExistence type="predicted"/>
<name>A0ABR4K0R5_9EURO</name>
<protein>
    <recommendedName>
        <fullName evidence="3">Lanthionine synthetase C family protein</fullName>
    </recommendedName>
</protein>
<gene>
    <name evidence="1" type="ORF">BJY01DRAFT_247445</name>
</gene>
<evidence type="ECO:0008006" key="3">
    <source>
        <dbReference type="Google" id="ProtNLM"/>
    </source>
</evidence>
<dbReference type="PRINTS" id="PR01950">
    <property type="entry name" value="LANCSUPER"/>
</dbReference>
<sequence>MPRLPQFYANSLRVPEITKPALQELLSDLQAAVINGVRILESNHPAGRDDGPGIFTGDAGIAVAYLRLAHQRVSLDSFVNGDSLPSFYELARARIPEDFATRILVAGRLSPLSSTSPLSAVTVHILYHLSTGSAPNIRDGDLVLLRDGIEMALSHGAMGIYHGHELGADEVLFGRAGLLWTIINLQKWESSFDERQRNLLGGALEDEMVEKLVEAMVRAGREGGEDYRSIIEDHGEKNEWEGDAKPLMWVWMKGHYGLGWAHGLTGILSVLLSVPTSILSPHLPSIGATISFLCEICINEDGHLPTCIPPRHTSSSRTSPLVQICHGAPAFLALMACALQVPELVRDYWTPEWDTALRLATEQVWEEGLLSKGGGLCHGIAGNAWPFLMIYVAFEENAAVLNTARGNDSHHMPLRDESEGSVGDPLTPDFFLARALAMLLHARETQPYNQIPETAPDDYRMPDHPYSLFEGLAGTVCAWSEACVVLRGRLREMELREEGDDVSVREDSVVKECKKQQLGFPFLGGNGVTGVL</sequence>
<evidence type="ECO:0000313" key="2">
    <source>
        <dbReference type="Proteomes" id="UP001610446"/>
    </source>
</evidence>
<keyword evidence="2" id="KW-1185">Reference proteome</keyword>
<reference evidence="1 2" key="1">
    <citation type="submission" date="2024-07" db="EMBL/GenBank/DDBJ databases">
        <title>Section-level genome sequencing and comparative genomics of Aspergillus sections Usti and Cavernicolus.</title>
        <authorList>
            <consortium name="Lawrence Berkeley National Laboratory"/>
            <person name="Nybo J.L."/>
            <person name="Vesth T.C."/>
            <person name="Theobald S."/>
            <person name="Frisvad J.C."/>
            <person name="Larsen T.O."/>
            <person name="Kjaerboelling I."/>
            <person name="Rothschild-Mancinelli K."/>
            <person name="Lyhne E.K."/>
            <person name="Kogle M.E."/>
            <person name="Barry K."/>
            <person name="Clum A."/>
            <person name="Na H."/>
            <person name="Ledsgaard L."/>
            <person name="Lin J."/>
            <person name="Lipzen A."/>
            <person name="Kuo A."/>
            <person name="Riley R."/>
            <person name="Mondo S."/>
            <person name="Labutti K."/>
            <person name="Haridas S."/>
            <person name="Pangalinan J."/>
            <person name="Salamov A.A."/>
            <person name="Simmons B.A."/>
            <person name="Magnuson J.K."/>
            <person name="Chen J."/>
            <person name="Drula E."/>
            <person name="Henrissat B."/>
            <person name="Wiebenga A."/>
            <person name="Lubbers R.J."/>
            <person name="Gomes A.C."/>
            <person name="Makela M.R."/>
            <person name="Stajich J."/>
            <person name="Grigoriev I.V."/>
            <person name="Mortensen U.H."/>
            <person name="De Vries R.P."/>
            <person name="Baker S.E."/>
            <person name="Andersen M.R."/>
        </authorList>
    </citation>
    <scope>NUCLEOTIDE SEQUENCE [LARGE SCALE GENOMIC DNA]</scope>
    <source>
        <strain evidence="1 2">CBS 123904</strain>
    </source>
</reference>
<organism evidence="1 2">
    <name type="scientific">Aspergillus pseudoustus</name>
    <dbReference type="NCBI Taxonomy" id="1810923"/>
    <lineage>
        <taxon>Eukaryota</taxon>
        <taxon>Fungi</taxon>
        <taxon>Dikarya</taxon>
        <taxon>Ascomycota</taxon>
        <taxon>Pezizomycotina</taxon>
        <taxon>Eurotiomycetes</taxon>
        <taxon>Eurotiomycetidae</taxon>
        <taxon>Eurotiales</taxon>
        <taxon>Aspergillaceae</taxon>
        <taxon>Aspergillus</taxon>
        <taxon>Aspergillus subgen. Nidulantes</taxon>
    </lineage>
</organism>
<accession>A0ABR4K0R5</accession>
<dbReference type="Pfam" id="PF05147">
    <property type="entry name" value="LANC_like"/>
    <property type="match status" value="1"/>
</dbReference>
<dbReference type="SUPFAM" id="SSF158745">
    <property type="entry name" value="LanC-like"/>
    <property type="match status" value="1"/>
</dbReference>
<dbReference type="InterPro" id="IPR012341">
    <property type="entry name" value="6hp_glycosidase-like_sf"/>
</dbReference>
<evidence type="ECO:0000313" key="1">
    <source>
        <dbReference type="EMBL" id="KAL2845934.1"/>
    </source>
</evidence>
<dbReference type="SMART" id="SM01260">
    <property type="entry name" value="LANC_like"/>
    <property type="match status" value="1"/>
</dbReference>
<dbReference type="PANTHER" id="PTHR12736:SF7">
    <property type="entry name" value="LANC-LIKE PROTEIN 3"/>
    <property type="match status" value="1"/>
</dbReference>
<dbReference type="EMBL" id="JBFXLU010000067">
    <property type="protein sequence ID" value="KAL2845934.1"/>
    <property type="molecule type" value="Genomic_DNA"/>
</dbReference>